<protein>
    <submittedName>
        <fullName evidence="1">Uncharacterized protein</fullName>
    </submittedName>
</protein>
<organism evidence="1">
    <name type="scientific">marine sediment metagenome</name>
    <dbReference type="NCBI Taxonomy" id="412755"/>
    <lineage>
        <taxon>unclassified sequences</taxon>
        <taxon>metagenomes</taxon>
        <taxon>ecological metagenomes</taxon>
    </lineage>
</organism>
<dbReference type="EMBL" id="BARS01024702">
    <property type="protein sequence ID" value="GAG10965.1"/>
    <property type="molecule type" value="Genomic_DNA"/>
</dbReference>
<gene>
    <name evidence="1" type="ORF">S01H1_39177</name>
</gene>
<sequence length="99" mass="11325">MKAKECMIAWNRNSNEIEVGLWPDQTKWSRRYQSTGGAAFLHVQEMSHTELIGYLFITAIHLIIRDNVSPSAVHNAFYQIDEYRDGLAADVPKPFGTKK</sequence>
<comment type="caution">
    <text evidence="1">The sequence shown here is derived from an EMBL/GenBank/DDBJ whole genome shotgun (WGS) entry which is preliminary data.</text>
</comment>
<dbReference type="AlphaFoldDB" id="X0UYS9"/>
<accession>X0UYS9</accession>
<proteinExistence type="predicted"/>
<evidence type="ECO:0000313" key="1">
    <source>
        <dbReference type="EMBL" id="GAG10965.1"/>
    </source>
</evidence>
<reference evidence="1" key="1">
    <citation type="journal article" date="2014" name="Front. Microbiol.">
        <title>High frequency of phylogenetically diverse reductive dehalogenase-homologous genes in deep subseafloor sedimentary metagenomes.</title>
        <authorList>
            <person name="Kawai M."/>
            <person name="Futagami T."/>
            <person name="Toyoda A."/>
            <person name="Takaki Y."/>
            <person name="Nishi S."/>
            <person name="Hori S."/>
            <person name="Arai W."/>
            <person name="Tsubouchi T."/>
            <person name="Morono Y."/>
            <person name="Uchiyama I."/>
            <person name="Ito T."/>
            <person name="Fujiyama A."/>
            <person name="Inagaki F."/>
            <person name="Takami H."/>
        </authorList>
    </citation>
    <scope>NUCLEOTIDE SEQUENCE</scope>
    <source>
        <strain evidence="1">Expedition CK06-06</strain>
    </source>
</reference>
<name>X0UYS9_9ZZZZ</name>